<sequence length="149" mass="16987">MDALRDLYLVYLDLRDQSQLNRRTPILVQCYDYVTPRNHPPTLLGIPLADHAWVHREFEQKGIDDPALQRALFALLLDALADMLLRLSRERRGFHLVDTRGTLEVVAVDDLSTEGDWQDEMHPSARGYRKLAGGRINPAIGELFPRVSG</sequence>
<organism evidence="1 2">
    <name type="scientific">Candidatus Sedimenticola endophacoides</name>
    <dbReference type="NCBI Taxonomy" id="2548426"/>
    <lineage>
        <taxon>Bacteria</taxon>
        <taxon>Pseudomonadati</taxon>
        <taxon>Pseudomonadota</taxon>
        <taxon>Gammaproteobacteria</taxon>
        <taxon>Chromatiales</taxon>
        <taxon>Sedimenticolaceae</taxon>
        <taxon>Sedimenticola</taxon>
    </lineage>
</organism>
<gene>
    <name evidence="1" type="ORF">C3L24_07480</name>
</gene>
<evidence type="ECO:0000313" key="1">
    <source>
        <dbReference type="EMBL" id="PUE01748.1"/>
    </source>
</evidence>
<protein>
    <submittedName>
        <fullName evidence="1">Uncharacterized protein</fullName>
    </submittedName>
</protein>
<comment type="caution">
    <text evidence="1">The sequence shown here is derived from an EMBL/GenBank/DDBJ whole genome shotgun (WGS) entry which is preliminary data.</text>
</comment>
<dbReference type="SUPFAM" id="SSF52266">
    <property type="entry name" value="SGNH hydrolase"/>
    <property type="match status" value="1"/>
</dbReference>
<dbReference type="EMBL" id="PQCO01000195">
    <property type="protein sequence ID" value="PUE01748.1"/>
    <property type="molecule type" value="Genomic_DNA"/>
</dbReference>
<dbReference type="Proteomes" id="UP000250928">
    <property type="component" value="Unassembled WGS sequence"/>
</dbReference>
<dbReference type="AlphaFoldDB" id="A0A6N4DY07"/>
<name>A0A6N4DY07_9GAMM</name>
<accession>A0A6N4DY07</accession>
<proteinExistence type="predicted"/>
<evidence type="ECO:0000313" key="2">
    <source>
        <dbReference type="Proteomes" id="UP000250928"/>
    </source>
</evidence>
<reference evidence="1 2" key="1">
    <citation type="submission" date="2018-01" db="EMBL/GenBank/DDBJ databases">
        <title>Novel co-symbiosis in the lucinid bivalve Phacoides pectinatus.</title>
        <authorList>
            <person name="Lim S.J."/>
            <person name="Davis B.G."/>
            <person name="Gill D.E."/>
            <person name="Engel A.S."/>
            <person name="Anderson L.C."/>
            <person name="Campbell B.J."/>
        </authorList>
    </citation>
    <scope>NUCLEOTIDE SEQUENCE [LARGE SCALE GENOMIC DNA]</scope>
    <source>
        <strain evidence="1">N3_P5</strain>
    </source>
</reference>